<dbReference type="RefSeq" id="WP_129235106.1">
    <property type="nucleotide sequence ID" value="NZ_JBHXVJ010000007.1"/>
</dbReference>
<dbReference type="AlphaFoldDB" id="A0A4Q2JHC1"/>
<keyword evidence="3" id="KW-1185">Reference proteome</keyword>
<reference evidence="2 3" key="1">
    <citation type="submission" date="2019-01" db="EMBL/GenBank/DDBJ databases">
        <authorList>
            <person name="Li J."/>
        </authorList>
    </citation>
    <scope>NUCLEOTIDE SEQUENCE [LARGE SCALE GENOMIC DNA]</scope>
    <source>
        <strain evidence="2 3">CGMCC 4.7180</strain>
    </source>
</reference>
<evidence type="ECO:0008006" key="4">
    <source>
        <dbReference type="Google" id="ProtNLM"/>
    </source>
</evidence>
<evidence type="ECO:0000313" key="3">
    <source>
        <dbReference type="Proteomes" id="UP000292881"/>
    </source>
</evidence>
<feature type="transmembrane region" description="Helical" evidence="1">
    <location>
        <begin position="52"/>
        <end position="74"/>
    </location>
</feature>
<sequence>MAAIIGIALAVFAFLLPSWWALPVAAIAIVLGVVGRRQFRADPITGPGWLSLTAIILGAFVLLGQIAILVTALVSTPV</sequence>
<accession>A0A4Q2JHC1</accession>
<name>A0A4Q2JHC1_9MICO</name>
<evidence type="ECO:0000256" key="1">
    <source>
        <dbReference type="SAM" id="Phobius"/>
    </source>
</evidence>
<comment type="caution">
    <text evidence="2">The sequence shown here is derived from an EMBL/GenBank/DDBJ whole genome shotgun (WGS) entry which is preliminary data.</text>
</comment>
<keyword evidence="1" id="KW-1133">Transmembrane helix</keyword>
<keyword evidence="1" id="KW-0472">Membrane</keyword>
<dbReference type="Proteomes" id="UP000292881">
    <property type="component" value="Unassembled WGS sequence"/>
</dbReference>
<organism evidence="2 3">
    <name type="scientific">Agromyces binzhouensis</name>
    <dbReference type="NCBI Taxonomy" id="1817495"/>
    <lineage>
        <taxon>Bacteria</taxon>
        <taxon>Bacillati</taxon>
        <taxon>Actinomycetota</taxon>
        <taxon>Actinomycetes</taxon>
        <taxon>Micrococcales</taxon>
        <taxon>Microbacteriaceae</taxon>
        <taxon>Agromyces</taxon>
    </lineage>
</organism>
<dbReference type="EMBL" id="SDPL01000231">
    <property type="protein sequence ID" value="RXZ46144.1"/>
    <property type="molecule type" value="Genomic_DNA"/>
</dbReference>
<proteinExistence type="predicted"/>
<keyword evidence="1" id="KW-0812">Transmembrane</keyword>
<gene>
    <name evidence="2" type="ORF">ESO86_11445</name>
</gene>
<dbReference type="OrthoDB" id="5007861at2"/>
<protein>
    <recommendedName>
        <fullName evidence="4">DUF4190 domain-containing protein</fullName>
    </recommendedName>
</protein>
<evidence type="ECO:0000313" key="2">
    <source>
        <dbReference type="EMBL" id="RXZ46144.1"/>
    </source>
</evidence>